<dbReference type="PROSITE" id="PS51257">
    <property type="entry name" value="PROKAR_LIPOPROTEIN"/>
    <property type="match status" value="1"/>
</dbReference>
<name>A0A919GJD6_9ACTN</name>
<organism evidence="1 2">
    <name type="scientific">Streptomyces capitiformicae</name>
    <dbReference type="NCBI Taxonomy" id="2014920"/>
    <lineage>
        <taxon>Bacteria</taxon>
        <taxon>Bacillati</taxon>
        <taxon>Actinomycetota</taxon>
        <taxon>Actinomycetes</taxon>
        <taxon>Kitasatosporales</taxon>
        <taxon>Streptomycetaceae</taxon>
        <taxon>Streptomyces</taxon>
    </lineage>
</organism>
<keyword evidence="2" id="KW-1185">Reference proteome</keyword>
<evidence type="ECO:0000313" key="2">
    <source>
        <dbReference type="Proteomes" id="UP000603227"/>
    </source>
</evidence>
<proteinExistence type="predicted"/>
<evidence type="ECO:0000313" key="1">
    <source>
        <dbReference type="EMBL" id="GHH85639.1"/>
    </source>
</evidence>
<dbReference type="Proteomes" id="UP000603227">
    <property type="component" value="Unassembled WGS sequence"/>
</dbReference>
<accession>A0A919GJD6</accession>
<dbReference type="EMBL" id="BNAT01000005">
    <property type="protein sequence ID" value="GHH85639.1"/>
    <property type="molecule type" value="Genomic_DNA"/>
</dbReference>
<evidence type="ECO:0008006" key="3">
    <source>
        <dbReference type="Google" id="ProtNLM"/>
    </source>
</evidence>
<dbReference type="AlphaFoldDB" id="A0A919GJD6"/>
<reference evidence="1" key="2">
    <citation type="submission" date="2020-09" db="EMBL/GenBank/DDBJ databases">
        <authorList>
            <person name="Sun Q."/>
            <person name="Zhou Y."/>
        </authorList>
    </citation>
    <scope>NUCLEOTIDE SEQUENCE</scope>
    <source>
        <strain evidence="1">CGMCC 4.7403</strain>
    </source>
</reference>
<gene>
    <name evidence="1" type="ORF">GCM10017771_19420</name>
</gene>
<protein>
    <recommendedName>
        <fullName evidence="3">Lipoprotein</fullName>
    </recommendedName>
</protein>
<sequence>MRAGLVATAAVLAVAAVGCGGGTEGGLLVEGSPPATPYEGPLHVPHRDVDADGVRAMEIESGAAGRALECDGPLYSGGGGPGGWGANDGGDTPEEGLKAYFDIEVPDVPRSGYRVEREEKDRVLFSYDVDGKTKVAVIVAKDQKGSPGWGPETSASCDPAEFPASYTEAEGYEIWTDRADRRVATTTVSSSEGAAHCDWETAHFLSWRGDAEEEARRYARDPEGVLPDGMLTSAYDGDVRMPEEARDTGYRYEDRALWLVADDPSKAYVRTPDGVEVWPEVAKGHGCA</sequence>
<dbReference type="RefSeq" id="WP_189782012.1">
    <property type="nucleotide sequence ID" value="NZ_BNAT01000005.1"/>
</dbReference>
<reference evidence="1" key="1">
    <citation type="journal article" date="2014" name="Int. J. Syst. Evol. Microbiol.">
        <title>Complete genome sequence of Corynebacterium casei LMG S-19264T (=DSM 44701T), isolated from a smear-ripened cheese.</title>
        <authorList>
            <consortium name="US DOE Joint Genome Institute (JGI-PGF)"/>
            <person name="Walter F."/>
            <person name="Albersmeier A."/>
            <person name="Kalinowski J."/>
            <person name="Ruckert C."/>
        </authorList>
    </citation>
    <scope>NUCLEOTIDE SEQUENCE</scope>
    <source>
        <strain evidence="1">CGMCC 4.7403</strain>
    </source>
</reference>
<comment type="caution">
    <text evidence="1">The sequence shown here is derived from an EMBL/GenBank/DDBJ whole genome shotgun (WGS) entry which is preliminary data.</text>
</comment>